<keyword evidence="1" id="KW-0472">Membrane</keyword>
<keyword evidence="1" id="KW-1133">Transmembrane helix</keyword>
<protein>
    <submittedName>
        <fullName evidence="2">Uncharacterized protein</fullName>
    </submittedName>
</protein>
<dbReference type="AlphaFoldDB" id="A0A016QQ75"/>
<evidence type="ECO:0000313" key="2">
    <source>
        <dbReference type="EMBL" id="EYB68300.1"/>
    </source>
</evidence>
<feature type="transmembrane region" description="Helical" evidence="1">
    <location>
        <begin position="20"/>
        <end position="40"/>
    </location>
</feature>
<comment type="caution">
    <text evidence="2">The sequence shown here is derived from an EMBL/GenBank/DDBJ whole genome shotgun (WGS) entry which is preliminary data.</text>
</comment>
<sequence>MGSFVVLREASFDGVGLSAQMFLLGMLGVFACLSLLAVLLRFARGTQASLTPRVAVSLRWGLGAGIILTAAVILLLVLDLFQRGTGVDGTTALICALFLAPAVVAAKYIRVLQKVGG</sequence>
<evidence type="ECO:0000256" key="1">
    <source>
        <dbReference type="SAM" id="Phobius"/>
    </source>
</evidence>
<keyword evidence="1" id="KW-0812">Transmembrane</keyword>
<dbReference type="PATRIC" id="fig|1476583.3.peg.1649"/>
<reference evidence="2 3" key="1">
    <citation type="submission" date="2014-03" db="EMBL/GenBank/DDBJ databases">
        <title>Draft genome sequence of Deinococcus phoenicis 1P10ME.</title>
        <authorList>
            <person name="Stepanov V.G."/>
            <person name="Vaishampayan P."/>
            <person name="Venkateswaran K."/>
            <person name="Fox G.E."/>
        </authorList>
    </citation>
    <scope>NUCLEOTIDE SEQUENCE [LARGE SCALE GENOMIC DNA]</scope>
    <source>
        <strain evidence="2 3">1P10ME</strain>
    </source>
</reference>
<dbReference type="STRING" id="1476583.DEIPH_ctg025orf0168"/>
<evidence type="ECO:0000313" key="3">
    <source>
        <dbReference type="Proteomes" id="UP000020492"/>
    </source>
</evidence>
<dbReference type="EMBL" id="JHAC01000025">
    <property type="protein sequence ID" value="EYB68300.1"/>
    <property type="molecule type" value="Genomic_DNA"/>
</dbReference>
<keyword evidence="3" id="KW-1185">Reference proteome</keyword>
<feature type="transmembrane region" description="Helical" evidence="1">
    <location>
        <begin position="60"/>
        <end position="78"/>
    </location>
</feature>
<accession>A0A016QQ75</accession>
<organism evidence="2 3">
    <name type="scientific">Deinococcus phoenicis</name>
    <dbReference type="NCBI Taxonomy" id="1476583"/>
    <lineage>
        <taxon>Bacteria</taxon>
        <taxon>Thermotogati</taxon>
        <taxon>Deinococcota</taxon>
        <taxon>Deinococci</taxon>
        <taxon>Deinococcales</taxon>
        <taxon>Deinococcaceae</taxon>
        <taxon>Deinococcus</taxon>
    </lineage>
</organism>
<name>A0A016QQ75_9DEIO</name>
<proteinExistence type="predicted"/>
<dbReference type="Proteomes" id="UP000020492">
    <property type="component" value="Unassembled WGS sequence"/>
</dbReference>
<feature type="transmembrane region" description="Helical" evidence="1">
    <location>
        <begin position="90"/>
        <end position="109"/>
    </location>
</feature>
<gene>
    <name evidence="2" type="ORF">DEIPH_ctg025orf0168</name>
</gene>